<gene>
    <name evidence="1" type="ORF">FTUN_5428</name>
</gene>
<dbReference type="EMBL" id="CP053452">
    <property type="protein sequence ID" value="QJW97848.1"/>
    <property type="molecule type" value="Genomic_DNA"/>
</dbReference>
<evidence type="ECO:0000313" key="2">
    <source>
        <dbReference type="Proteomes" id="UP000503447"/>
    </source>
</evidence>
<evidence type="ECO:0000313" key="1">
    <source>
        <dbReference type="EMBL" id="QJW97848.1"/>
    </source>
</evidence>
<reference evidence="2" key="1">
    <citation type="submission" date="2020-05" db="EMBL/GenBank/DDBJ databases">
        <title>Frigoriglobus tundricola gen. nov., sp. nov., a psychrotolerant cellulolytic planctomycete of the family Gemmataceae with two divergent copies of 16S rRNA gene.</title>
        <authorList>
            <person name="Kulichevskaya I.S."/>
            <person name="Ivanova A.A."/>
            <person name="Naumoff D.G."/>
            <person name="Beletsky A.V."/>
            <person name="Rijpstra W.I.C."/>
            <person name="Sinninghe Damste J.S."/>
            <person name="Mardanov A.V."/>
            <person name="Ravin N.V."/>
            <person name="Dedysh S.N."/>
        </authorList>
    </citation>
    <scope>NUCLEOTIDE SEQUENCE [LARGE SCALE GENOMIC DNA]</scope>
    <source>
        <strain evidence="2">PL17</strain>
    </source>
</reference>
<dbReference type="KEGG" id="ftj:FTUN_5428"/>
<dbReference type="Proteomes" id="UP000503447">
    <property type="component" value="Chromosome"/>
</dbReference>
<dbReference type="RefSeq" id="WP_171473145.1">
    <property type="nucleotide sequence ID" value="NZ_CP053452.2"/>
</dbReference>
<dbReference type="AlphaFoldDB" id="A0A6M5YV57"/>
<protein>
    <submittedName>
        <fullName evidence="1">Uncharacterized protein</fullName>
    </submittedName>
</protein>
<organism evidence="1 2">
    <name type="scientific">Frigoriglobus tundricola</name>
    <dbReference type="NCBI Taxonomy" id="2774151"/>
    <lineage>
        <taxon>Bacteria</taxon>
        <taxon>Pseudomonadati</taxon>
        <taxon>Planctomycetota</taxon>
        <taxon>Planctomycetia</taxon>
        <taxon>Gemmatales</taxon>
        <taxon>Gemmataceae</taxon>
        <taxon>Frigoriglobus</taxon>
    </lineage>
</organism>
<keyword evidence="2" id="KW-1185">Reference proteome</keyword>
<sequence length="114" mass="12399">MNPICRHCTKSKVNRPRGLCWSCYYTPGVKELYPSTSKYARRGVGNFTGNAPLPASPTTAAPGTPEKLAVLEQRAKMKQAIFHPADARYEGDPRPLEFLKSKSRSAAGAVCCVA</sequence>
<accession>A0A6M5YV57</accession>
<name>A0A6M5YV57_9BACT</name>
<proteinExistence type="predicted"/>